<evidence type="ECO:0000256" key="4">
    <source>
        <dbReference type="ARBA" id="ARBA00022777"/>
    </source>
</evidence>
<feature type="binding site" evidence="6">
    <location>
        <begin position="284"/>
        <end position="286"/>
    </location>
    <ligand>
        <name>ATP</name>
        <dbReference type="ChEBI" id="CHEBI:30616"/>
    </ligand>
</feature>
<dbReference type="HAMAP" id="MF_00020">
    <property type="entry name" value="Acetate_kinase"/>
    <property type="match status" value="1"/>
</dbReference>
<reference evidence="9" key="1">
    <citation type="journal article" date="2019" name="Int. J. Syst. Evol. Microbiol.">
        <title>The Global Catalogue of Microorganisms (GCM) 10K type strain sequencing project: providing services to taxonomists for standard genome sequencing and annotation.</title>
        <authorList>
            <consortium name="The Broad Institute Genomics Platform"/>
            <consortium name="The Broad Institute Genome Sequencing Center for Infectious Disease"/>
            <person name="Wu L."/>
            <person name="Ma J."/>
        </authorList>
    </citation>
    <scope>NUCLEOTIDE SEQUENCE [LARGE SCALE GENOMIC DNA]</scope>
    <source>
        <strain evidence="9">JCM 16548</strain>
    </source>
</reference>
<feature type="site" description="Transition state stabilizer" evidence="6">
    <location>
        <position position="182"/>
    </location>
</feature>
<dbReference type="SUPFAM" id="SSF53067">
    <property type="entry name" value="Actin-like ATPase domain"/>
    <property type="match status" value="2"/>
</dbReference>
<evidence type="ECO:0000256" key="7">
    <source>
        <dbReference type="RuleBase" id="RU003835"/>
    </source>
</evidence>
<gene>
    <name evidence="6" type="primary">ackA</name>
    <name evidence="8" type="ORF">GCM10022204_24710</name>
</gene>
<keyword evidence="4 6" id="KW-0418">Kinase</keyword>
<organism evidence="8 9">
    <name type="scientific">Microlunatus aurantiacus</name>
    <dbReference type="NCBI Taxonomy" id="446786"/>
    <lineage>
        <taxon>Bacteria</taxon>
        <taxon>Bacillati</taxon>
        <taxon>Actinomycetota</taxon>
        <taxon>Actinomycetes</taxon>
        <taxon>Propionibacteriales</taxon>
        <taxon>Propionibacteriaceae</taxon>
        <taxon>Microlunatus</taxon>
    </lineage>
</organism>
<keyword evidence="3 6" id="KW-0547">Nucleotide-binding</keyword>
<name>A0ABP7DLL0_9ACTN</name>
<comment type="function">
    <text evidence="6">Catalyzes the formation of acetyl phosphate from acetate and ATP. Can also catalyze the reverse reaction.</text>
</comment>
<dbReference type="InterPro" id="IPR000890">
    <property type="entry name" value="Aliphatic_acid_kin_short-chain"/>
</dbReference>
<comment type="subunit">
    <text evidence="6">Homodimer.</text>
</comment>
<evidence type="ECO:0000313" key="9">
    <source>
        <dbReference type="Proteomes" id="UP001500051"/>
    </source>
</evidence>
<dbReference type="PROSITE" id="PS01076">
    <property type="entry name" value="ACETATE_KINASE_2"/>
    <property type="match status" value="1"/>
</dbReference>
<comment type="subcellular location">
    <subcellularLocation>
        <location evidence="6">Cytoplasm</location>
    </subcellularLocation>
</comment>
<comment type="cofactor">
    <cofactor evidence="6">
        <name>Mg(2+)</name>
        <dbReference type="ChEBI" id="CHEBI:18420"/>
    </cofactor>
    <cofactor evidence="6">
        <name>Mn(2+)</name>
        <dbReference type="ChEBI" id="CHEBI:29035"/>
    </cofactor>
    <text evidence="6">Mg(2+). Can also accept Mn(2+).</text>
</comment>
<dbReference type="InterPro" id="IPR004372">
    <property type="entry name" value="Ac/propionate_kinase"/>
</dbReference>
<dbReference type="PANTHER" id="PTHR21060:SF15">
    <property type="entry name" value="ACETATE KINASE-RELATED"/>
    <property type="match status" value="1"/>
</dbReference>
<feature type="binding site" evidence="6">
    <location>
        <position position="13"/>
    </location>
    <ligand>
        <name>Mg(2+)</name>
        <dbReference type="ChEBI" id="CHEBI:18420"/>
    </ligand>
</feature>
<keyword evidence="6" id="KW-0460">Magnesium</keyword>
<feature type="binding site" evidence="6">
    <location>
        <begin position="210"/>
        <end position="214"/>
    </location>
    <ligand>
        <name>ATP</name>
        <dbReference type="ChEBI" id="CHEBI:30616"/>
    </ligand>
</feature>
<comment type="caution">
    <text evidence="8">The sequence shown here is derived from an EMBL/GenBank/DDBJ whole genome shotgun (WGS) entry which is preliminary data.</text>
</comment>
<sequence>MSWTAAGPVLVINSGSSSLKYQLVVPDTAEVLASGLIEQIGESSGRISHSTGEQSWTREDPVADHGAALTLLREQFAAHGPDLDGVGITAVGHRVVHGGSRFSDPVVIDDDVLVEIEKLSPLAPLHNPAALAGIRAARERFAVPHVAVFDTAFFAGLPAAASTYAIPAELAAEHAIKKYGFHGTSHEFVSRRAAEVLGRSTEDFRVIVFHLGNGASVSAVRGGAAIETSMGLTPLQGLVMGTRSGDIDPSIYPYLHDAAGLSIPEIDTLLNKRSGLKGLCGDNDFRVLDRRIADGDEAAERAFAVYVHRLRTYLGAYAFALGRLDAVVFTAGVGENNARVRAAATADLEHFGLVLDEARNTERSRSARVVSATDSPVTIMVVPTDEELAIARKAEQLVG</sequence>
<evidence type="ECO:0000256" key="2">
    <source>
        <dbReference type="ARBA" id="ARBA00022679"/>
    </source>
</evidence>
<evidence type="ECO:0000256" key="5">
    <source>
        <dbReference type="ARBA" id="ARBA00022840"/>
    </source>
</evidence>
<dbReference type="Pfam" id="PF00871">
    <property type="entry name" value="Acetate_kinase"/>
    <property type="match status" value="1"/>
</dbReference>
<comment type="similarity">
    <text evidence="1 6 7">Belongs to the acetokinase family.</text>
</comment>
<proteinExistence type="inferred from homology"/>
<dbReference type="RefSeq" id="WP_344812668.1">
    <property type="nucleotide sequence ID" value="NZ_BAAAYX010000009.1"/>
</dbReference>
<dbReference type="PRINTS" id="PR00471">
    <property type="entry name" value="ACETATEKNASE"/>
</dbReference>
<feature type="active site" description="Proton donor/acceptor" evidence="6">
    <location>
        <position position="150"/>
    </location>
</feature>
<accession>A0ABP7DLL0</accession>
<dbReference type="EMBL" id="BAAAYX010000009">
    <property type="protein sequence ID" value="GAA3706102.1"/>
    <property type="molecule type" value="Genomic_DNA"/>
</dbReference>
<evidence type="ECO:0000256" key="6">
    <source>
        <dbReference type="HAMAP-Rule" id="MF_00020"/>
    </source>
</evidence>
<dbReference type="EC" id="2.7.2.1" evidence="6"/>
<evidence type="ECO:0000313" key="8">
    <source>
        <dbReference type="EMBL" id="GAA3706102.1"/>
    </source>
</evidence>
<protein>
    <recommendedName>
        <fullName evidence="6">Acetate kinase</fullName>
        <ecNumber evidence="6">2.7.2.1</ecNumber>
    </recommendedName>
    <alternativeName>
        <fullName evidence="6">Acetokinase</fullName>
    </alternativeName>
</protein>
<keyword evidence="6" id="KW-0479">Metal-binding</keyword>
<feature type="binding site" evidence="6">
    <location>
        <position position="20"/>
    </location>
    <ligand>
        <name>ATP</name>
        <dbReference type="ChEBI" id="CHEBI:30616"/>
    </ligand>
</feature>
<feature type="binding site" evidence="6">
    <location>
        <begin position="332"/>
        <end position="336"/>
    </location>
    <ligand>
        <name>ATP</name>
        <dbReference type="ChEBI" id="CHEBI:30616"/>
    </ligand>
</feature>
<dbReference type="GO" id="GO:0016301">
    <property type="term" value="F:kinase activity"/>
    <property type="evidence" value="ECO:0007669"/>
    <property type="project" value="UniProtKB-KW"/>
</dbReference>
<feature type="binding site" evidence="6">
    <location>
        <position position="94"/>
    </location>
    <ligand>
        <name>substrate</name>
    </ligand>
</feature>
<feature type="binding site" evidence="6">
    <location>
        <position position="386"/>
    </location>
    <ligand>
        <name>Mg(2+)</name>
        <dbReference type="ChEBI" id="CHEBI:18420"/>
    </ligand>
</feature>
<dbReference type="PIRSF" id="PIRSF000722">
    <property type="entry name" value="Acetate_prop_kin"/>
    <property type="match status" value="1"/>
</dbReference>
<dbReference type="NCBIfam" id="TIGR00016">
    <property type="entry name" value="ackA"/>
    <property type="match status" value="1"/>
</dbReference>
<keyword evidence="2 6" id="KW-0808">Transferase</keyword>
<dbReference type="PANTHER" id="PTHR21060">
    <property type="entry name" value="ACETATE KINASE"/>
    <property type="match status" value="1"/>
</dbReference>
<keyword evidence="5 6" id="KW-0067">ATP-binding</keyword>
<dbReference type="InterPro" id="IPR043129">
    <property type="entry name" value="ATPase_NBD"/>
</dbReference>
<keyword evidence="9" id="KW-1185">Reference proteome</keyword>
<evidence type="ECO:0000256" key="1">
    <source>
        <dbReference type="ARBA" id="ARBA00008748"/>
    </source>
</evidence>
<evidence type="ECO:0000256" key="3">
    <source>
        <dbReference type="ARBA" id="ARBA00022741"/>
    </source>
</evidence>
<dbReference type="Proteomes" id="UP001500051">
    <property type="component" value="Unassembled WGS sequence"/>
</dbReference>
<dbReference type="InterPro" id="IPR023865">
    <property type="entry name" value="Aliphatic_acid_kinase_CS"/>
</dbReference>
<comment type="catalytic activity">
    <reaction evidence="6">
        <text>acetate + ATP = acetyl phosphate + ADP</text>
        <dbReference type="Rhea" id="RHEA:11352"/>
        <dbReference type="ChEBI" id="CHEBI:22191"/>
        <dbReference type="ChEBI" id="CHEBI:30089"/>
        <dbReference type="ChEBI" id="CHEBI:30616"/>
        <dbReference type="ChEBI" id="CHEBI:456216"/>
        <dbReference type="EC" id="2.7.2.1"/>
    </reaction>
</comment>
<dbReference type="CDD" id="cd24010">
    <property type="entry name" value="ASKHA_NBD_AcK_PK"/>
    <property type="match status" value="1"/>
</dbReference>
<keyword evidence="6" id="KW-0963">Cytoplasm</keyword>
<comment type="pathway">
    <text evidence="6">Metabolic intermediate biosynthesis; acetyl-CoA biosynthesis; acetyl-CoA from acetate: step 1/2.</text>
</comment>
<dbReference type="Gene3D" id="3.30.420.40">
    <property type="match status" value="2"/>
</dbReference>
<feature type="site" description="Transition state stabilizer" evidence="6">
    <location>
        <position position="243"/>
    </location>
</feature>
<dbReference type="PROSITE" id="PS01075">
    <property type="entry name" value="ACETATE_KINASE_1"/>
    <property type="match status" value="1"/>
</dbReference>